<comment type="function">
    <text evidence="1 7">RNaseP catalyzes the removal of the 5'-leader sequence from pre-tRNA to produce the mature 5'-terminus. It can also cleave other RNA substrates such as 4.5S RNA. The protein component plays an auxiliary but essential role in vivo by binding to the 5'-leader sequence and broadening the substrate specificity of the ribozyme.</text>
</comment>
<dbReference type="PANTHER" id="PTHR33992">
    <property type="entry name" value="RIBONUCLEASE P PROTEIN COMPONENT"/>
    <property type="match status" value="1"/>
</dbReference>
<keyword evidence="3 7" id="KW-0540">Nuclease</keyword>
<dbReference type="Pfam" id="PF00825">
    <property type="entry name" value="Ribonuclease_P"/>
    <property type="match status" value="1"/>
</dbReference>
<evidence type="ECO:0000256" key="4">
    <source>
        <dbReference type="ARBA" id="ARBA00022759"/>
    </source>
</evidence>
<evidence type="ECO:0000256" key="2">
    <source>
        <dbReference type="ARBA" id="ARBA00022694"/>
    </source>
</evidence>
<dbReference type="PROSITE" id="PS00648">
    <property type="entry name" value="RIBONUCLEASE_P"/>
    <property type="match status" value="1"/>
</dbReference>
<dbReference type="NCBIfam" id="TIGR00188">
    <property type="entry name" value="rnpA"/>
    <property type="match status" value="1"/>
</dbReference>
<dbReference type="GO" id="GO:0030677">
    <property type="term" value="C:ribonuclease P complex"/>
    <property type="evidence" value="ECO:0007669"/>
    <property type="project" value="TreeGrafter"/>
</dbReference>
<dbReference type="InterPro" id="IPR020539">
    <property type="entry name" value="RNase_P_CS"/>
</dbReference>
<comment type="similarity">
    <text evidence="7">Belongs to the RnpA family.</text>
</comment>
<comment type="caution">
    <text evidence="9">The sequence shown here is derived from an EMBL/GenBank/DDBJ whole genome shotgun (WGS) entry which is preliminary data.</text>
</comment>
<evidence type="ECO:0000256" key="1">
    <source>
        <dbReference type="ARBA" id="ARBA00002663"/>
    </source>
</evidence>
<comment type="catalytic activity">
    <reaction evidence="7">
        <text>Endonucleolytic cleavage of RNA, removing 5'-extranucleotides from tRNA precursor.</text>
        <dbReference type="EC" id="3.1.26.5"/>
    </reaction>
</comment>
<dbReference type="SUPFAM" id="SSF54211">
    <property type="entry name" value="Ribosomal protein S5 domain 2-like"/>
    <property type="match status" value="1"/>
</dbReference>
<dbReference type="InterPro" id="IPR014721">
    <property type="entry name" value="Ribsml_uS5_D2-typ_fold_subgr"/>
</dbReference>
<dbReference type="AlphaFoldDB" id="A0A412AUW9"/>
<gene>
    <name evidence="7 9" type="primary">rnpA</name>
    <name evidence="9" type="ORF">DWY99_12515</name>
</gene>
<dbReference type="GO" id="GO:0004526">
    <property type="term" value="F:ribonuclease P activity"/>
    <property type="evidence" value="ECO:0007669"/>
    <property type="project" value="UniProtKB-UniRule"/>
</dbReference>
<reference evidence="9 10" key="1">
    <citation type="submission" date="2018-08" db="EMBL/GenBank/DDBJ databases">
        <title>A genome reference for cultivated species of the human gut microbiota.</title>
        <authorList>
            <person name="Zou Y."/>
            <person name="Xue W."/>
            <person name="Luo G."/>
        </authorList>
    </citation>
    <scope>NUCLEOTIDE SEQUENCE [LARGE SCALE GENOMIC DNA]</scope>
    <source>
        <strain evidence="9 10">AF28-26</strain>
    </source>
</reference>
<keyword evidence="2 7" id="KW-0819">tRNA processing</keyword>
<evidence type="ECO:0000313" key="9">
    <source>
        <dbReference type="EMBL" id="RGQ35514.1"/>
    </source>
</evidence>
<dbReference type="GO" id="GO:0001682">
    <property type="term" value="P:tRNA 5'-leader removal"/>
    <property type="evidence" value="ECO:0007669"/>
    <property type="project" value="UniProtKB-UniRule"/>
</dbReference>
<accession>A0A412AUW9</accession>
<sequence length="114" mass="13201">MKSNAMFTTLKENKDFRRLYQRGKSYVSPVLVTYVMKNRKAGLRIGFTTSKKIGIAVQRNRSRRIMREAFRLIAPELKTGYDFVFVARGKTPFVKCEAVKRAMTKQLKEAGVFK</sequence>
<evidence type="ECO:0000256" key="6">
    <source>
        <dbReference type="ARBA" id="ARBA00022884"/>
    </source>
</evidence>
<dbReference type="Gene3D" id="3.30.230.10">
    <property type="match status" value="1"/>
</dbReference>
<keyword evidence="6 7" id="KW-0694">RNA-binding</keyword>
<proteinExistence type="inferred from homology"/>
<dbReference type="GO" id="GO:0000049">
    <property type="term" value="F:tRNA binding"/>
    <property type="evidence" value="ECO:0007669"/>
    <property type="project" value="UniProtKB-UniRule"/>
</dbReference>
<dbReference type="InterPro" id="IPR000100">
    <property type="entry name" value="RNase_P"/>
</dbReference>
<evidence type="ECO:0000313" key="10">
    <source>
        <dbReference type="Proteomes" id="UP000284751"/>
    </source>
</evidence>
<dbReference type="EMBL" id="QRTC01000065">
    <property type="protein sequence ID" value="RGQ35514.1"/>
    <property type="molecule type" value="Genomic_DNA"/>
</dbReference>
<keyword evidence="5 7" id="KW-0378">Hydrolase</keyword>
<evidence type="ECO:0000256" key="5">
    <source>
        <dbReference type="ARBA" id="ARBA00022801"/>
    </source>
</evidence>
<organism evidence="9 10">
    <name type="scientific">[Clostridium] leptum</name>
    <dbReference type="NCBI Taxonomy" id="1535"/>
    <lineage>
        <taxon>Bacteria</taxon>
        <taxon>Bacillati</taxon>
        <taxon>Bacillota</taxon>
        <taxon>Clostridia</taxon>
        <taxon>Eubacteriales</taxon>
        <taxon>Oscillospiraceae</taxon>
        <taxon>Oscillospiraceae incertae sedis</taxon>
    </lineage>
</organism>
<protein>
    <recommendedName>
        <fullName evidence="7 8">Ribonuclease P protein component</fullName>
        <shortName evidence="7">RNase P protein</shortName>
        <shortName evidence="7">RNaseP protein</shortName>
        <ecNumber evidence="7 8">3.1.26.5</ecNumber>
    </recommendedName>
    <alternativeName>
        <fullName evidence="7">Protein C5</fullName>
    </alternativeName>
</protein>
<dbReference type="HAMAP" id="MF_00227">
    <property type="entry name" value="RNase_P"/>
    <property type="match status" value="1"/>
</dbReference>
<dbReference type="PANTHER" id="PTHR33992:SF1">
    <property type="entry name" value="RIBONUCLEASE P PROTEIN COMPONENT"/>
    <property type="match status" value="1"/>
</dbReference>
<evidence type="ECO:0000256" key="3">
    <source>
        <dbReference type="ARBA" id="ARBA00022722"/>
    </source>
</evidence>
<comment type="subunit">
    <text evidence="7">Consists of a catalytic RNA component (M1 or rnpB) and a protein subunit.</text>
</comment>
<dbReference type="EC" id="3.1.26.5" evidence="7 8"/>
<name>A0A412AUW9_9FIRM</name>
<dbReference type="InterPro" id="IPR020568">
    <property type="entry name" value="Ribosomal_Su5_D2-typ_SF"/>
</dbReference>
<dbReference type="GO" id="GO:0042781">
    <property type="term" value="F:3'-tRNA processing endoribonuclease activity"/>
    <property type="evidence" value="ECO:0007669"/>
    <property type="project" value="TreeGrafter"/>
</dbReference>
<dbReference type="Proteomes" id="UP000284751">
    <property type="component" value="Unassembled WGS sequence"/>
</dbReference>
<evidence type="ECO:0000256" key="8">
    <source>
        <dbReference type="NCBIfam" id="TIGR00188"/>
    </source>
</evidence>
<keyword evidence="4 7" id="KW-0255">Endonuclease</keyword>
<evidence type="ECO:0000256" key="7">
    <source>
        <dbReference type="HAMAP-Rule" id="MF_00227"/>
    </source>
</evidence>